<accession>A0ABX8WP06</accession>
<keyword evidence="11" id="KW-1185">Reference proteome</keyword>
<evidence type="ECO:0000256" key="3">
    <source>
        <dbReference type="ARBA" id="ARBA00012043"/>
    </source>
</evidence>
<comment type="pathway">
    <text evidence="1">Amino-acid biosynthesis; L-tryptophan biosynthesis; L-tryptophan from chorismate: step 5/5.</text>
</comment>
<dbReference type="SUPFAM" id="SSF51366">
    <property type="entry name" value="Ribulose-phoshate binding barrel"/>
    <property type="match status" value="1"/>
</dbReference>
<dbReference type="InterPro" id="IPR018204">
    <property type="entry name" value="Trp_synthase_alpha_AS"/>
</dbReference>
<dbReference type="PROSITE" id="PS00167">
    <property type="entry name" value="TRP_SYNTHASE_ALPHA"/>
    <property type="match status" value="1"/>
</dbReference>
<keyword evidence="6" id="KW-0057">Aromatic amino acid biosynthesis</keyword>
<dbReference type="Gene3D" id="3.20.20.70">
    <property type="entry name" value="Aldolase class I"/>
    <property type="match status" value="1"/>
</dbReference>
<keyword evidence="4" id="KW-0028">Amino-acid biosynthesis</keyword>
<comment type="catalytic activity">
    <reaction evidence="8">
        <text>(1S,2R)-1-C-(indol-3-yl)glycerol 3-phosphate + L-serine = D-glyceraldehyde 3-phosphate + L-tryptophan + H2O</text>
        <dbReference type="Rhea" id="RHEA:10532"/>
        <dbReference type="ChEBI" id="CHEBI:15377"/>
        <dbReference type="ChEBI" id="CHEBI:33384"/>
        <dbReference type="ChEBI" id="CHEBI:57912"/>
        <dbReference type="ChEBI" id="CHEBI:58866"/>
        <dbReference type="ChEBI" id="CHEBI:59776"/>
        <dbReference type="EC" id="4.2.1.20"/>
    </reaction>
</comment>
<dbReference type="EMBL" id="CP080544">
    <property type="protein sequence ID" value="QYR52997.1"/>
    <property type="molecule type" value="Genomic_DNA"/>
</dbReference>
<evidence type="ECO:0000256" key="5">
    <source>
        <dbReference type="ARBA" id="ARBA00022822"/>
    </source>
</evidence>
<dbReference type="PANTHER" id="PTHR43406">
    <property type="entry name" value="TRYPTOPHAN SYNTHASE, ALPHA CHAIN"/>
    <property type="match status" value="1"/>
</dbReference>
<evidence type="ECO:0000256" key="7">
    <source>
        <dbReference type="ARBA" id="ARBA00023239"/>
    </source>
</evidence>
<reference evidence="10 11" key="1">
    <citation type="submission" date="2021-08" db="EMBL/GenBank/DDBJ databases">
        <title>Lysobacter sp. strain CJ11 Genome sequencing and assembly.</title>
        <authorList>
            <person name="Kim I."/>
        </authorList>
    </citation>
    <scope>NUCLEOTIDE SEQUENCE [LARGE SCALE GENOMIC DNA]</scope>
    <source>
        <strain evidence="10 11">CJ11</strain>
    </source>
</reference>
<comment type="similarity">
    <text evidence="9">Belongs to the TrpA family.</text>
</comment>
<protein>
    <recommendedName>
        <fullName evidence="3">tryptophan synthase</fullName>
        <ecNumber evidence="3">4.2.1.20</ecNumber>
    </recommendedName>
</protein>
<evidence type="ECO:0000256" key="8">
    <source>
        <dbReference type="ARBA" id="ARBA00049047"/>
    </source>
</evidence>
<dbReference type="PANTHER" id="PTHR43406:SF1">
    <property type="entry name" value="TRYPTOPHAN SYNTHASE ALPHA CHAIN, CHLOROPLASTIC"/>
    <property type="match status" value="1"/>
</dbReference>
<organism evidence="10 11">
    <name type="scientific">Lysobacter soyae</name>
    <dbReference type="NCBI Taxonomy" id="2764185"/>
    <lineage>
        <taxon>Bacteria</taxon>
        <taxon>Pseudomonadati</taxon>
        <taxon>Pseudomonadota</taxon>
        <taxon>Gammaproteobacteria</taxon>
        <taxon>Lysobacterales</taxon>
        <taxon>Lysobacteraceae</taxon>
        <taxon>Lysobacter</taxon>
    </lineage>
</organism>
<evidence type="ECO:0000256" key="4">
    <source>
        <dbReference type="ARBA" id="ARBA00022605"/>
    </source>
</evidence>
<evidence type="ECO:0000256" key="2">
    <source>
        <dbReference type="ARBA" id="ARBA00011270"/>
    </source>
</evidence>
<evidence type="ECO:0000313" key="10">
    <source>
        <dbReference type="EMBL" id="QYR52997.1"/>
    </source>
</evidence>
<dbReference type="Proteomes" id="UP000824755">
    <property type="component" value="Chromosome"/>
</dbReference>
<evidence type="ECO:0000256" key="9">
    <source>
        <dbReference type="RuleBase" id="RU003662"/>
    </source>
</evidence>
<sequence length="247" mass="25956">MSALLPFIMAGYPSRDAHIEQLAAAKACGIAAIELGIPHSDPIADGPVLQAAAHAAIDNGTTLRNVLEGLAGVEDTPDIILFSYLNPLLQVGLNDLLALLRPTRVRALLVVDLPFGEEPAFEEALRAAGYPLVPLLTPTTSLERARQLLEERADPGAVAPFAQRFAYVVARLGITGDNTHQFDDIATRVADLQTLTTRPLAVGFGLGDAQSLARVRAMGVVPIVGSALVKQLAVSDSPAAAFATLLE</sequence>
<proteinExistence type="inferred from homology"/>
<dbReference type="RefSeq" id="WP_220379816.1">
    <property type="nucleotide sequence ID" value="NZ_CP080544.1"/>
</dbReference>
<keyword evidence="5" id="KW-0822">Tryptophan biosynthesis</keyword>
<evidence type="ECO:0000313" key="11">
    <source>
        <dbReference type="Proteomes" id="UP000824755"/>
    </source>
</evidence>
<dbReference type="CDD" id="cd04724">
    <property type="entry name" value="Tryptophan_synthase_alpha"/>
    <property type="match status" value="1"/>
</dbReference>
<dbReference type="EC" id="4.2.1.20" evidence="3"/>
<dbReference type="InterPro" id="IPR013785">
    <property type="entry name" value="Aldolase_TIM"/>
</dbReference>
<evidence type="ECO:0000256" key="1">
    <source>
        <dbReference type="ARBA" id="ARBA00004733"/>
    </source>
</evidence>
<dbReference type="InterPro" id="IPR002028">
    <property type="entry name" value="Trp_synthase_suA"/>
</dbReference>
<comment type="subunit">
    <text evidence="2">Tetramer of two alpha and two beta chains.</text>
</comment>
<dbReference type="NCBIfam" id="TIGR00262">
    <property type="entry name" value="trpA"/>
    <property type="match status" value="1"/>
</dbReference>
<dbReference type="InterPro" id="IPR011060">
    <property type="entry name" value="RibuloseP-bd_barrel"/>
</dbReference>
<gene>
    <name evidence="10" type="primary">trpA</name>
    <name evidence="10" type="ORF">H8L67_00270</name>
</gene>
<dbReference type="Pfam" id="PF00290">
    <property type="entry name" value="Trp_syntA"/>
    <property type="match status" value="1"/>
</dbReference>
<name>A0ABX8WP06_9GAMM</name>
<dbReference type="GO" id="GO:0004834">
    <property type="term" value="F:tryptophan synthase activity"/>
    <property type="evidence" value="ECO:0007669"/>
    <property type="project" value="UniProtKB-EC"/>
</dbReference>
<evidence type="ECO:0000256" key="6">
    <source>
        <dbReference type="ARBA" id="ARBA00023141"/>
    </source>
</evidence>
<keyword evidence="7 10" id="KW-0456">Lyase</keyword>